<dbReference type="PANTHER" id="PTHR46144:SF6">
    <property type="entry name" value="C2H2-TYPE DOMAIN-CONTAINING PROTEIN"/>
    <property type="match status" value="1"/>
</dbReference>
<evidence type="ECO:0000256" key="4">
    <source>
        <dbReference type="ARBA" id="ARBA00022771"/>
    </source>
</evidence>
<evidence type="ECO:0008006" key="12">
    <source>
        <dbReference type="Google" id="ProtNLM"/>
    </source>
</evidence>
<feature type="compositionally biased region" description="Low complexity" evidence="7">
    <location>
        <begin position="1"/>
        <end position="12"/>
    </location>
</feature>
<sequence length="338" mass="37236">MDYTRWTTANTTTPPPPHPAAQPPPPLPYSADAYAHPYYRPPPPPYYAGQHYYYPPPNPNPAVVPTPLPPNPLTQQQQRYEDAPPPGVELYVPPQPNPYMPHGGYEGCSVAVTYGYGHDPVGYNVGRKKPLAPANTEDLETKRKKMIEEGAEPDSVRLCSICNVVCNSESVFMSHLAGQKHAAKVMGSLPNGPVHMPTAAVHPNPTLVATSRLPKSVFCEVCKIECNTKEVLDCHRNGNKHKKNVMKLEQALTTRPQPPKTEEKAVVVKSKRKKAAEEDVETKKKKLLESGTAADAVKVCKACNVVCNSQTVFDYHIKGQKHLAMVKKQQEEQLVVVA</sequence>
<comment type="caution">
    <text evidence="10">The sequence shown here is derived from an EMBL/GenBank/DDBJ whole genome shotgun (WGS) entry which is preliminary data.</text>
</comment>
<keyword evidence="6" id="KW-0539">Nucleus</keyword>
<gene>
    <name evidence="10" type="ORF">QJS04_geneDACA002677</name>
</gene>
<feature type="domain" description="C2H2-type" evidence="8">
    <location>
        <begin position="157"/>
        <end position="181"/>
    </location>
</feature>
<keyword evidence="2" id="KW-0479">Metal-binding</keyword>
<dbReference type="InterPro" id="IPR036236">
    <property type="entry name" value="Znf_C2H2_sf"/>
</dbReference>
<evidence type="ECO:0000313" key="11">
    <source>
        <dbReference type="Proteomes" id="UP001179952"/>
    </source>
</evidence>
<dbReference type="Pfam" id="PF12874">
    <property type="entry name" value="zf-met"/>
    <property type="match status" value="3"/>
</dbReference>
<protein>
    <recommendedName>
        <fullName evidence="12">Zinc finger protein 346</fullName>
    </recommendedName>
</protein>
<evidence type="ECO:0000256" key="6">
    <source>
        <dbReference type="ARBA" id="ARBA00023242"/>
    </source>
</evidence>
<dbReference type="InterPro" id="IPR003604">
    <property type="entry name" value="Matrin/U1-like-C_Znf_C2H2"/>
</dbReference>
<evidence type="ECO:0000313" key="10">
    <source>
        <dbReference type="EMBL" id="KAK1266879.1"/>
    </source>
</evidence>
<evidence type="ECO:0000256" key="7">
    <source>
        <dbReference type="SAM" id="MobiDB-lite"/>
    </source>
</evidence>
<evidence type="ECO:0000259" key="9">
    <source>
        <dbReference type="SMART" id="SM00451"/>
    </source>
</evidence>
<feature type="domain" description="U1-type" evidence="9">
    <location>
        <begin position="154"/>
        <end position="188"/>
    </location>
</feature>
<accession>A0AAV9AR76</accession>
<dbReference type="InterPro" id="IPR013087">
    <property type="entry name" value="Znf_C2H2_type"/>
</dbReference>
<dbReference type="Proteomes" id="UP001179952">
    <property type="component" value="Unassembled WGS sequence"/>
</dbReference>
<name>A0AAV9AR76_ACOGR</name>
<feature type="compositionally biased region" description="Pro residues" evidence="7">
    <location>
        <begin position="13"/>
        <end position="28"/>
    </location>
</feature>
<dbReference type="GO" id="GO:0005634">
    <property type="term" value="C:nucleus"/>
    <property type="evidence" value="ECO:0007669"/>
    <property type="project" value="UniProtKB-SubCell"/>
</dbReference>
<feature type="domain" description="U1-type" evidence="9">
    <location>
        <begin position="214"/>
        <end position="248"/>
    </location>
</feature>
<dbReference type="SMART" id="SM00451">
    <property type="entry name" value="ZnF_U1"/>
    <property type="match status" value="3"/>
</dbReference>
<feature type="compositionally biased region" description="Pro residues" evidence="7">
    <location>
        <begin position="54"/>
        <end position="72"/>
    </location>
</feature>
<keyword evidence="3" id="KW-0677">Repeat</keyword>
<dbReference type="AlphaFoldDB" id="A0AAV9AR76"/>
<reference evidence="10" key="2">
    <citation type="submission" date="2023-06" db="EMBL/GenBank/DDBJ databases">
        <authorList>
            <person name="Ma L."/>
            <person name="Liu K.-W."/>
            <person name="Li Z."/>
            <person name="Hsiao Y.-Y."/>
            <person name="Qi Y."/>
            <person name="Fu T."/>
            <person name="Tang G."/>
            <person name="Zhang D."/>
            <person name="Sun W.-H."/>
            <person name="Liu D.-K."/>
            <person name="Li Y."/>
            <person name="Chen G.-Z."/>
            <person name="Liu X.-D."/>
            <person name="Liao X.-Y."/>
            <person name="Jiang Y.-T."/>
            <person name="Yu X."/>
            <person name="Hao Y."/>
            <person name="Huang J."/>
            <person name="Zhao X.-W."/>
            <person name="Ke S."/>
            <person name="Chen Y.-Y."/>
            <person name="Wu W.-L."/>
            <person name="Hsu J.-L."/>
            <person name="Lin Y.-F."/>
            <person name="Huang M.-D."/>
            <person name="Li C.-Y."/>
            <person name="Huang L."/>
            <person name="Wang Z.-W."/>
            <person name="Zhao X."/>
            <person name="Zhong W.-Y."/>
            <person name="Peng D.-H."/>
            <person name="Ahmad S."/>
            <person name="Lan S."/>
            <person name="Zhang J.-S."/>
            <person name="Tsai W.-C."/>
            <person name="Van De Peer Y."/>
            <person name="Liu Z.-J."/>
        </authorList>
    </citation>
    <scope>NUCLEOTIDE SEQUENCE</scope>
    <source>
        <strain evidence="10">SCP</strain>
        <tissue evidence="10">Leaves</tissue>
    </source>
</reference>
<evidence type="ECO:0000256" key="3">
    <source>
        <dbReference type="ARBA" id="ARBA00022737"/>
    </source>
</evidence>
<evidence type="ECO:0000256" key="2">
    <source>
        <dbReference type="ARBA" id="ARBA00022723"/>
    </source>
</evidence>
<organism evidence="10 11">
    <name type="scientific">Acorus gramineus</name>
    <name type="common">Dwarf sweet flag</name>
    <dbReference type="NCBI Taxonomy" id="55184"/>
    <lineage>
        <taxon>Eukaryota</taxon>
        <taxon>Viridiplantae</taxon>
        <taxon>Streptophyta</taxon>
        <taxon>Embryophyta</taxon>
        <taxon>Tracheophyta</taxon>
        <taxon>Spermatophyta</taxon>
        <taxon>Magnoliopsida</taxon>
        <taxon>Liliopsida</taxon>
        <taxon>Acoraceae</taxon>
        <taxon>Acorus</taxon>
    </lineage>
</organism>
<feature type="region of interest" description="Disordered" evidence="7">
    <location>
        <begin position="49"/>
        <end position="81"/>
    </location>
</feature>
<dbReference type="InterPro" id="IPR051868">
    <property type="entry name" value="ZN346_ZMAT4"/>
</dbReference>
<dbReference type="SUPFAM" id="SSF57667">
    <property type="entry name" value="beta-beta-alpha zinc fingers"/>
    <property type="match status" value="3"/>
</dbReference>
<keyword evidence="4" id="KW-0863">Zinc-finger</keyword>
<feature type="domain" description="U1-type" evidence="9">
    <location>
        <begin position="295"/>
        <end position="329"/>
    </location>
</feature>
<dbReference type="EMBL" id="JAUJYN010000007">
    <property type="protein sequence ID" value="KAK1266879.1"/>
    <property type="molecule type" value="Genomic_DNA"/>
</dbReference>
<comment type="subcellular location">
    <subcellularLocation>
        <location evidence="1">Nucleus</location>
    </subcellularLocation>
</comment>
<feature type="region of interest" description="Disordered" evidence="7">
    <location>
        <begin position="1"/>
        <end position="34"/>
    </location>
</feature>
<proteinExistence type="predicted"/>
<dbReference type="GO" id="GO:0008270">
    <property type="term" value="F:zinc ion binding"/>
    <property type="evidence" value="ECO:0007669"/>
    <property type="project" value="UniProtKB-KW"/>
</dbReference>
<evidence type="ECO:0000256" key="5">
    <source>
        <dbReference type="ARBA" id="ARBA00022833"/>
    </source>
</evidence>
<feature type="domain" description="C2H2-type" evidence="8">
    <location>
        <begin position="217"/>
        <end position="241"/>
    </location>
</feature>
<dbReference type="Gene3D" id="3.30.160.60">
    <property type="entry name" value="Classic Zinc Finger"/>
    <property type="match status" value="3"/>
</dbReference>
<dbReference type="PANTHER" id="PTHR46144">
    <property type="entry name" value="ZINC FINGER PROTEIN 385B-LIKE"/>
    <property type="match status" value="1"/>
</dbReference>
<keyword evidence="11" id="KW-1185">Reference proteome</keyword>
<dbReference type="GO" id="GO:0003676">
    <property type="term" value="F:nucleic acid binding"/>
    <property type="evidence" value="ECO:0007669"/>
    <property type="project" value="InterPro"/>
</dbReference>
<evidence type="ECO:0000259" key="8">
    <source>
        <dbReference type="SMART" id="SM00355"/>
    </source>
</evidence>
<feature type="domain" description="C2H2-type" evidence="8">
    <location>
        <begin position="298"/>
        <end position="322"/>
    </location>
</feature>
<evidence type="ECO:0000256" key="1">
    <source>
        <dbReference type="ARBA" id="ARBA00004123"/>
    </source>
</evidence>
<dbReference type="SMART" id="SM00355">
    <property type="entry name" value="ZnF_C2H2"/>
    <property type="match status" value="3"/>
</dbReference>
<reference evidence="10" key="1">
    <citation type="journal article" date="2023" name="Nat. Commun.">
        <title>Diploid and tetraploid genomes of Acorus and the evolution of monocots.</title>
        <authorList>
            <person name="Ma L."/>
            <person name="Liu K.W."/>
            <person name="Li Z."/>
            <person name="Hsiao Y.Y."/>
            <person name="Qi Y."/>
            <person name="Fu T."/>
            <person name="Tang G.D."/>
            <person name="Zhang D."/>
            <person name="Sun W.H."/>
            <person name="Liu D.K."/>
            <person name="Li Y."/>
            <person name="Chen G.Z."/>
            <person name="Liu X.D."/>
            <person name="Liao X.Y."/>
            <person name="Jiang Y.T."/>
            <person name="Yu X."/>
            <person name="Hao Y."/>
            <person name="Huang J."/>
            <person name="Zhao X.W."/>
            <person name="Ke S."/>
            <person name="Chen Y.Y."/>
            <person name="Wu W.L."/>
            <person name="Hsu J.L."/>
            <person name="Lin Y.F."/>
            <person name="Huang M.D."/>
            <person name="Li C.Y."/>
            <person name="Huang L."/>
            <person name="Wang Z.W."/>
            <person name="Zhao X."/>
            <person name="Zhong W.Y."/>
            <person name="Peng D.H."/>
            <person name="Ahmad S."/>
            <person name="Lan S."/>
            <person name="Zhang J.S."/>
            <person name="Tsai W.C."/>
            <person name="Van de Peer Y."/>
            <person name="Liu Z.J."/>
        </authorList>
    </citation>
    <scope>NUCLEOTIDE SEQUENCE</scope>
    <source>
        <strain evidence="10">SCP</strain>
    </source>
</reference>
<keyword evidence="5" id="KW-0862">Zinc</keyword>